<evidence type="ECO:0000313" key="2">
    <source>
        <dbReference type="Proteomes" id="UP001150581"/>
    </source>
</evidence>
<name>A0ACC1HW19_9FUNG</name>
<protein>
    <submittedName>
        <fullName evidence="1">Uncharacterized protein</fullName>
    </submittedName>
</protein>
<accession>A0ACC1HW19</accession>
<organism evidence="1 2">
    <name type="scientific">Kickxella alabastrina</name>
    <dbReference type="NCBI Taxonomy" id="61397"/>
    <lineage>
        <taxon>Eukaryota</taxon>
        <taxon>Fungi</taxon>
        <taxon>Fungi incertae sedis</taxon>
        <taxon>Zoopagomycota</taxon>
        <taxon>Kickxellomycotina</taxon>
        <taxon>Kickxellomycetes</taxon>
        <taxon>Kickxellales</taxon>
        <taxon>Kickxellaceae</taxon>
        <taxon>Kickxella</taxon>
    </lineage>
</organism>
<dbReference type="Proteomes" id="UP001150581">
    <property type="component" value="Unassembled WGS sequence"/>
</dbReference>
<feature type="non-terminal residue" evidence="1">
    <location>
        <position position="349"/>
    </location>
</feature>
<proteinExistence type="predicted"/>
<evidence type="ECO:0000313" key="1">
    <source>
        <dbReference type="EMBL" id="KAJ1877269.1"/>
    </source>
</evidence>
<comment type="caution">
    <text evidence="1">The sequence shown here is derived from an EMBL/GenBank/DDBJ whole genome shotgun (WGS) entry which is preliminary data.</text>
</comment>
<reference evidence="1" key="1">
    <citation type="submission" date="2022-07" db="EMBL/GenBank/DDBJ databases">
        <title>Phylogenomic reconstructions and comparative analyses of Kickxellomycotina fungi.</title>
        <authorList>
            <person name="Reynolds N.K."/>
            <person name="Stajich J.E."/>
            <person name="Barry K."/>
            <person name="Grigoriev I.V."/>
            <person name="Crous P."/>
            <person name="Smith M.E."/>
        </authorList>
    </citation>
    <scope>NUCLEOTIDE SEQUENCE</scope>
    <source>
        <strain evidence="1">Benny 63K</strain>
    </source>
</reference>
<gene>
    <name evidence="1" type="ORF">LPJ66_012142</name>
</gene>
<sequence>MSAIRAFFHRAKGRDGEKEGGAPEAEAEAEGRGRRAASVSEAAVPSTPTSPHASALRRTAASKRMHSVTWRRKDEAGDPGDPGDRPPHPQLLSPPALSRTKPVSRETGAVLLTAQAIVRIETATGSALGTAYTEATCRALRLSSHEWAEMWAVLTSRGLRFFAGGCTRARAYIAFPPCPAASGVVPRLSVFSALDVSLALAYASRSGKATRVAVFRLRTAAEARLWYVRIAALLAPNGAAAGVPRGVTVHVPELGVKVRVRLGVHGRSVWDVRAACARALLGDAVVAPGVRQWLALEQQGLLRVGMAWRRGSRLAWVAPGGSVAGAGAELHVVRGESAVAGPALAERSH</sequence>
<dbReference type="EMBL" id="JANBPG010004216">
    <property type="protein sequence ID" value="KAJ1877269.1"/>
    <property type="molecule type" value="Genomic_DNA"/>
</dbReference>
<keyword evidence="2" id="KW-1185">Reference proteome</keyword>